<dbReference type="GO" id="GO:0004888">
    <property type="term" value="F:transmembrane signaling receptor activity"/>
    <property type="evidence" value="ECO:0007669"/>
    <property type="project" value="TreeGrafter"/>
</dbReference>
<evidence type="ECO:0000256" key="4">
    <source>
        <dbReference type="SAM" id="SignalP"/>
    </source>
</evidence>
<dbReference type="SMART" id="SM00409">
    <property type="entry name" value="IG"/>
    <property type="match status" value="2"/>
</dbReference>
<dbReference type="PANTHER" id="PTHR11481">
    <property type="entry name" value="IMMUNOGLOBULIN FC RECEPTOR"/>
    <property type="match status" value="1"/>
</dbReference>
<keyword evidence="3" id="KW-0472">Membrane</keyword>
<evidence type="ECO:0000259" key="5">
    <source>
        <dbReference type="SMART" id="SM00409"/>
    </source>
</evidence>
<dbReference type="AlphaFoldDB" id="A0AAW1ESN0"/>
<dbReference type="SUPFAM" id="SSF48726">
    <property type="entry name" value="Immunoglobulin"/>
    <property type="match status" value="2"/>
</dbReference>
<keyword evidence="1 4" id="KW-0732">Signal</keyword>
<comment type="caution">
    <text evidence="6">The sequence shown here is derived from an EMBL/GenBank/DDBJ whole genome shotgun (WGS) entry which is preliminary data.</text>
</comment>
<evidence type="ECO:0000313" key="6">
    <source>
        <dbReference type="EMBL" id="KAK9525218.1"/>
    </source>
</evidence>
<dbReference type="InterPro" id="IPR036179">
    <property type="entry name" value="Ig-like_dom_sf"/>
</dbReference>
<feature type="domain" description="Immunoglobulin" evidence="5">
    <location>
        <begin position="106"/>
        <end position="179"/>
    </location>
</feature>
<feature type="transmembrane region" description="Helical" evidence="3">
    <location>
        <begin position="191"/>
        <end position="214"/>
    </location>
</feature>
<keyword evidence="3" id="KW-1133">Transmembrane helix</keyword>
<evidence type="ECO:0000256" key="2">
    <source>
        <dbReference type="ARBA" id="ARBA00023157"/>
    </source>
</evidence>
<gene>
    <name evidence="6" type="ORF">VZT92_017539</name>
</gene>
<dbReference type="GO" id="GO:0006955">
    <property type="term" value="P:immune response"/>
    <property type="evidence" value="ECO:0007669"/>
    <property type="project" value="TreeGrafter"/>
</dbReference>
<evidence type="ECO:0000313" key="7">
    <source>
        <dbReference type="Proteomes" id="UP001488805"/>
    </source>
</evidence>
<reference evidence="6 7" key="1">
    <citation type="journal article" date="2024" name="Genome Biol. Evol.">
        <title>Chromosome-level genome assembly of the viviparous eelpout Zoarces viviparus.</title>
        <authorList>
            <person name="Fuhrmann N."/>
            <person name="Brasseur M.V."/>
            <person name="Bakowski C.E."/>
            <person name="Podsiadlowski L."/>
            <person name="Prost S."/>
            <person name="Krehenwinkel H."/>
            <person name="Mayer C."/>
        </authorList>
    </citation>
    <scope>NUCLEOTIDE SEQUENCE [LARGE SCALE GENOMIC DNA]</scope>
    <source>
        <strain evidence="6">NO-MEL_2022_Ind0_liver</strain>
    </source>
</reference>
<protein>
    <recommendedName>
        <fullName evidence="5">Immunoglobulin domain-containing protein</fullName>
    </recommendedName>
</protein>
<dbReference type="InterPro" id="IPR013783">
    <property type="entry name" value="Ig-like_fold"/>
</dbReference>
<keyword evidence="2" id="KW-1015">Disulfide bond</keyword>
<dbReference type="InterPro" id="IPR050488">
    <property type="entry name" value="Ig_Fc_receptor"/>
</dbReference>
<feature type="domain" description="Immunoglobulin" evidence="5">
    <location>
        <begin position="17"/>
        <end position="98"/>
    </location>
</feature>
<dbReference type="InterPro" id="IPR003599">
    <property type="entry name" value="Ig_sub"/>
</dbReference>
<feature type="chain" id="PRO_5043643086" description="Immunoglobulin domain-containing protein" evidence="4">
    <location>
        <begin position="21"/>
        <end position="225"/>
    </location>
</feature>
<dbReference type="PANTHER" id="PTHR11481:SF64">
    <property type="entry name" value="FC RECEPTOR-LIKE PROTEIN 4"/>
    <property type="match status" value="1"/>
</dbReference>
<keyword evidence="7" id="KW-1185">Reference proteome</keyword>
<accession>A0AAW1ESN0</accession>
<evidence type="ECO:0000256" key="1">
    <source>
        <dbReference type="ARBA" id="ARBA00022729"/>
    </source>
</evidence>
<organism evidence="6 7">
    <name type="scientific">Zoarces viviparus</name>
    <name type="common">Viviparous eelpout</name>
    <name type="synonym">Blennius viviparus</name>
    <dbReference type="NCBI Taxonomy" id="48416"/>
    <lineage>
        <taxon>Eukaryota</taxon>
        <taxon>Metazoa</taxon>
        <taxon>Chordata</taxon>
        <taxon>Craniata</taxon>
        <taxon>Vertebrata</taxon>
        <taxon>Euteleostomi</taxon>
        <taxon>Actinopterygii</taxon>
        <taxon>Neopterygii</taxon>
        <taxon>Teleostei</taxon>
        <taxon>Neoteleostei</taxon>
        <taxon>Acanthomorphata</taxon>
        <taxon>Eupercaria</taxon>
        <taxon>Perciformes</taxon>
        <taxon>Cottioidei</taxon>
        <taxon>Zoarcales</taxon>
        <taxon>Zoarcidae</taxon>
        <taxon>Zoarcinae</taxon>
        <taxon>Zoarces</taxon>
    </lineage>
</organism>
<dbReference type="EMBL" id="JBCEZU010000145">
    <property type="protein sequence ID" value="KAK9525218.1"/>
    <property type="molecule type" value="Genomic_DNA"/>
</dbReference>
<dbReference type="Gene3D" id="2.60.40.10">
    <property type="entry name" value="Immunoglobulins"/>
    <property type="match status" value="2"/>
</dbReference>
<evidence type="ECO:0000256" key="3">
    <source>
        <dbReference type="SAM" id="Phobius"/>
    </source>
</evidence>
<keyword evidence="3" id="KW-0812">Transmembrane</keyword>
<dbReference type="GO" id="GO:0007166">
    <property type="term" value="P:cell surface receptor signaling pathway"/>
    <property type="evidence" value="ECO:0007669"/>
    <property type="project" value="TreeGrafter"/>
</dbReference>
<dbReference type="GO" id="GO:0009897">
    <property type="term" value="C:external side of plasma membrane"/>
    <property type="evidence" value="ECO:0007669"/>
    <property type="project" value="TreeGrafter"/>
</dbReference>
<dbReference type="Proteomes" id="UP001488805">
    <property type="component" value="Unassembled WGS sequence"/>
</dbReference>
<name>A0AAW1ESN0_ZOAVI</name>
<feature type="signal peptide" evidence="4">
    <location>
        <begin position="1"/>
        <end position="20"/>
    </location>
</feature>
<proteinExistence type="predicted"/>
<sequence>MGITSLCLMLSTLVIHPNRSQFFSYDSITLTCGAAGSPGGWTLKRNTSTHASQLCDSDWGVSNGSSCVIEDVYASDSGVYWCESELGECSNSVNVTVTGGAVILEIPALPVTEGDEVTLLCSNKEGQSREATFFKDGVSIGTGPAGNVSFLKVSKSDEGFYHCELPTEGKSPQSWLAVKAGGAEPPPLMPVPRLVCAVLLVVLHVVIFIVCVNIHRKIVQHLRDS</sequence>